<evidence type="ECO:0000313" key="1">
    <source>
        <dbReference type="EMBL" id="VEL41439.1"/>
    </source>
</evidence>
<dbReference type="AlphaFoldDB" id="A0A3S5BAW9"/>
<keyword evidence="2" id="KW-1185">Reference proteome</keyword>
<protein>
    <submittedName>
        <fullName evidence="1">Uncharacterized protein</fullName>
    </submittedName>
</protein>
<sequence>MNAPLSAPSNRWLHSSLINRVFVKARCLPDFRFIERLKVVNSTTVANISPFLLKHSTSLDPPSASQVYLGPKRGRVEYKETSYFDYPALKCSASLTSLFQPLFSFGALLSPVFSRQVVYES</sequence>
<reference evidence="1" key="1">
    <citation type="submission" date="2018-11" db="EMBL/GenBank/DDBJ databases">
        <authorList>
            <consortium name="Pathogen Informatics"/>
        </authorList>
    </citation>
    <scope>NUCLEOTIDE SEQUENCE</scope>
</reference>
<gene>
    <name evidence="1" type="ORF">PXEA_LOCUS34879</name>
</gene>
<name>A0A3S5BAW9_9PLAT</name>
<dbReference type="Proteomes" id="UP000784294">
    <property type="component" value="Unassembled WGS sequence"/>
</dbReference>
<dbReference type="EMBL" id="CAAALY010269347">
    <property type="protein sequence ID" value="VEL41439.1"/>
    <property type="molecule type" value="Genomic_DNA"/>
</dbReference>
<evidence type="ECO:0000313" key="2">
    <source>
        <dbReference type="Proteomes" id="UP000784294"/>
    </source>
</evidence>
<accession>A0A3S5BAW9</accession>
<proteinExistence type="predicted"/>
<organism evidence="1 2">
    <name type="scientific">Protopolystoma xenopodis</name>
    <dbReference type="NCBI Taxonomy" id="117903"/>
    <lineage>
        <taxon>Eukaryota</taxon>
        <taxon>Metazoa</taxon>
        <taxon>Spiralia</taxon>
        <taxon>Lophotrochozoa</taxon>
        <taxon>Platyhelminthes</taxon>
        <taxon>Monogenea</taxon>
        <taxon>Polyopisthocotylea</taxon>
        <taxon>Polystomatidea</taxon>
        <taxon>Polystomatidae</taxon>
        <taxon>Protopolystoma</taxon>
    </lineage>
</organism>
<comment type="caution">
    <text evidence="1">The sequence shown here is derived from an EMBL/GenBank/DDBJ whole genome shotgun (WGS) entry which is preliminary data.</text>
</comment>